<dbReference type="Proteomes" id="UP000634647">
    <property type="component" value="Unassembled WGS sequence"/>
</dbReference>
<dbReference type="Pfam" id="PF12616">
    <property type="entry name" value="DUF3775"/>
    <property type="match status" value="1"/>
</dbReference>
<dbReference type="EMBL" id="FNOB01000005">
    <property type="protein sequence ID" value="SDW64507.1"/>
    <property type="molecule type" value="Genomic_DNA"/>
</dbReference>
<reference evidence="1" key="3">
    <citation type="submission" date="2023-06" db="EMBL/GenBank/DDBJ databases">
        <authorList>
            <person name="Sun Q."/>
            <person name="Zhou Y."/>
        </authorList>
    </citation>
    <scope>NUCLEOTIDE SEQUENCE</scope>
    <source>
        <strain evidence="1">CGMCC 1.10859</strain>
    </source>
</reference>
<dbReference type="AlphaFoldDB" id="A0AAN4UPL3"/>
<proteinExistence type="predicted"/>
<accession>A0AAN4UPL3</accession>
<keyword evidence="3" id="KW-1185">Reference proteome</keyword>
<sequence length="131" mass="14620">MADLPFDDEEIEELVLRFNAVMAKEAADVDDPGGNPTDDEGPDVLQALEGEMTEEELINEIEGMNEEQQHALVALFWIGREDGDPEEWDEMMELAAESHSGSVSTYLLGQPMVTEYLEAGLERMRESGELD</sequence>
<dbReference type="EMBL" id="BNAB01000004">
    <property type="protein sequence ID" value="GHE00271.1"/>
    <property type="molecule type" value="Genomic_DNA"/>
</dbReference>
<evidence type="ECO:0008006" key="5">
    <source>
        <dbReference type="Google" id="ProtNLM"/>
    </source>
</evidence>
<organism evidence="1 4">
    <name type="scientific">Allgaiera indica</name>
    <dbReference type="NCBI Taxonomy" id="765699"/>
    <lineage>
        <taxon>Bacteria</taxon>
        <taxon>Pseudomonadati</taxon>
        <taxon>Pseudomonadota</taxon>
        <taxon>Alphaproteobacteria</taxon>
        <taxon>Rhodobacterales</taxon>
        <taxon>Paracoccaceae</taxon>
        <taxon>Allgaiera</taxon>
    </lineage>
</organism>
<name>A0AAN4UPL3_9RHOB</name>
<dbReference type="InterPro" id="IPR022254">
    <property type="entry name" value="DUF3775"/>
</dbReference>
<evidence type="ECO:0000313" key="1">
    <source>
        <dbReference type="EMBL" id="GHE00271.1"/>
    </source>
</evidence>
<dbReference type="RefSeq" id="WP_035843050.1">
    <property type="nucleotide sequence ID" value="NZ_BNAB01000004.1"/>
</dbReference>
<comment type="caution">
    <text evidence="1">The sequence shown here is derived from an EMBL/GenBank/DDBJ whole genome shotgun (WGS) entry which is preliminary data.</text>
</comment>
<evidence type="ECO:0000313" key="3">
    <source>
        <dbReference type="Proteomes" id="UP000199541"/>
    </source>
</evidence>
<gene>
    <name evidence="1" type="ORF">GCM10008024_11110</name>
    <name evidence="2" type="ORF">SAMN05444006_105200</name>
</gene>
<reference evidence="2 3" key="2">
    <citation type="submission" date="2016-10" db="EMBL/GenBank/DDBJ databases">
        <authorList>
            <person name="Varghese N."/>
            <person name="Submissions S."/>
        </authorList>
    </citation>
    <scope>NUCLEOTIDE SEQUENCE [LARGE SCALE GENOMIC DNA]</scope>
    <source>
        <strain evidence="2 3">DSM 24802</strain>
    </source>
</reference>
<protein>
    <recommendedName>
        <fullName evidence="5">DUF3775 domain-containing protein</fullName>
    </recommendedName>
</protein>
<evidence type="ECO:0000313" key="4">
    <source>
        <dbReference type="Proteomes" id="UP000634647"/>
    </source>
</evidence>
<evidence type="ECO:0000313" key="2">
    <source>
        <dbReference type="EMBL" id="SDW64507.1"/>
    </source>
</evidence>
<reference evidence="1" key="1">
    <citation type="journal article" date="2014" name="Int. J. Syst. Evol. Microbiol.">
        <title>Complete genome sequence of Corynebacterium casei LMG S-19264T (=DSM 44701T), isolated from a smear-ripened cheese.</title>
        <authorList>
            <consortium name="US DOE Joint Genome Institute (JGI-PGF)"/>
            <person name="Walter F."/>
            <person name="Albersmeier A."/>
            <person name="Kalinowski J."/>
            <person name="Ruckert C."/>
        </authorList>
    </citation>
    <scope>NUCLEOTIDE SEQUENCE</scope>
    <source>
        <strain evidence="1">CGMCC 1.10859</strain>
    </source>
</reference>
<dbReference type="Proteomes" id="UP000199541">
    <property type="component" value="Unassembled WGS sequence"/>
</dbReference>